<gene>
    <name evidence="1" type="ORF">BT96DRAFT_978511</name>
</gene>
<dbReference type="AlphaFoldDB" id="A0A6A4H8T9"/>
<evidence type="ECO:0008006" key="3">
    <source>
        <dbReference type="Google" id="ProtNLM"/>
    </source>
</evidence>
<proteinExistence type="predicted"/>
<evidence type="ECO:0000313" key="1">
    <source>
        <dbReference type="EMBL" id="KAE9394501.1"/>
    </source>
</evidence>
<sequence>MAYRKSRDLESNLEEPFFTIQIPVVSSDNVEQVRITDAVHIGSFDWIESKKPCILVPGFPPEWQDKETPCQLSPDGNTVIADQTGYRLPSARLLPLALAIDLHAESQGKTFDWASVSIATDRNCLRKLLRWVNGKKGKSYEFRIDLQVLGRTVFFNRWEQKVKQWQAIPVYGHSFEACFTNRLGKDSVDHSRIIQYDLNGLRIIVGYEVDAYLSNDSTRIERTNTTATQVSPPIDIQVNQATTLQVIRGGYTVPQNSIIELKTKSLGSMNKVKYNWEEGFPQLFFSQTHHHYLGVHQNGNVLEVRKTNMESPEMRAREQRLQPSLRRLRKVLGEIHELAVKEGSISLVCNAAGELKVYRRHTETTVLPDYLQRKYAHL</sequence>
<keyword evidence="2" id="KW-1185">Reference proteome</keyword>
<name>A0A6A4H8T9_9AGAR</name>
<dbReference type="EMBL" id="ML769549">
    <property type="protein sequence ID" value="KAE9394501.1"/>
    <property type="molecule type" value="Genomic_DNA"/>
</dbReference>
<accession>A0A6A4H8T9</accession>
<reference evidence="1" key="1">
    <citation type="journal article" date="2019" name="Environ. Microbiol.">
        <title>Fungal ecological strategies reflected in gene transcription - a case study of two litter decomposers.</title>
        <authorList>
            <person name="Barbi F."/>
            <person name="Kohler A."/>
            <person name="Barry K."/>
            <person name="Baskaran P."/>
            <person name="Daum C."/>
            <person name="Fauchery L."/>
            <person name="Ihrmark K."/>
            <person name="Kuo A."/>
            <person name="LaButti K."/>
            <person name="Lipzen A."/>
            <person name="Morin E."/>
            <person name="Grigoriev I.V."/>
            <person name="Henrissat B."/>
            <person name="Lindahl B."/>
            <person name="Martin F."/>
        </authorList>
    </citation>
    <scope>NUCLEOTIDE SEQUENCE</scope>
    <source>
        <strain evidence="1">JB14</strain>
    </source>
</reference>
<dbReference type="PANTHER" id="PTHR35179">
    <property type="entry name" value="PROTEIN CBG02620"/>
    <property type="match status" value="1"/>
</dbReference>
<evidence type="ECO:0000313" key="2">
    <source>
        <dbReference type="Proteomes" id="UP000799118"/>
    </source>
</evidence>
<dbReference type="OrthoDB" id="420564at2759"/>
<dbReference type="Proteomes" id="UP000799118">
    <property type="component" value="Unassembled WGS sequence"/>
</dbReference>
<protein>
    <recommendedName>
        <fullName evidence="3">Geranylgeranyl pyrophosphate synthetase</fullName>
    </recommendedName>
</protein>
<organism evidence="1 2">
    <name type="scientific">Gymnopus androsaceus JB14</name>
    <dbReference type="NCBI Taxonomy" id="1447944"/>
    <lineage>
        <taxon>Eukaryota</taxon>
        <taxon>Fungi</taxon>
        <taxon>Dikarya</taxon>
        <taxon>Basidiomycota</taxon>
        <taxon>Agaricomycotina</taxon>
        <taxon>Agaricomycetes</taxon>
        <taxon>Agaricomycetidae</taxon>
        <taxon>Agaricales</taxon>
        <taxon>Marasmiineae</taxon>
        <taxon>Omphalotaceae</taxon>
        <taxon>Gymnopus</taxon>
    </lineage>
</organism>
<dbReference type="PANTHER" id="PTHR35179:SF2">
    <property type="entry name" value="START DOMAIN-CONTAINING PROTEIN"/>
    <property type="match status" value="1"/>
</dbReference>